<name>A0A7S4AS10_9STRA</name>
<feature type="coiled-coil region" evidence="3">
    <location>
        <begin position="579"/>
        <end position="606"/>
    </location>
</feature>
<feature type="region of interest" description="Disordered" evidence="4">
    <location>
        <begin position="1"/>
        <end position="164"/>
    </location>
</feature>
<dbReference type="InterPro" id="IPR002110">
    <property type="entry name" value="Ankyrin_rpt"/>
</dbReference>
<feature type="compositionally biased region" description="Acidic residues" evidence="4">
    <location>
        <begin position="30"/>
        <end position="45"/>
    </location>
</feature>
<sequence>MGKKFGFKSLLTKPSVGGDGDGDGAAAAAAEDEPAAEHEEEDGNKEEDGLGLGFDNDDDEEQPRTEPKRNTKKKKKKQKDDEERTQLFGGSGGGKRKTKTKSKTKSKTKTKSKSMRSIVTKESEEAIESKLVGSDREEAVEDGKDDNDNDEEEEDGTKEEEEDVHKMLEDMEIPDFDMSMSFNEDEEGNDNDKDNGNGNDKDNAKAAGPSNQDNTLDNNVDYERRLRREEVFSKRYHPSKSERNELQAVAKHLGVASSGFRLTTCQATLHQLLFGNHSVVLKKGGPVRFNHHKDCDLILLTDGFLVVHRNFNAYNPLERRYETCRSWSDVEFVELGEVGNALLTIQMRSPSSSSGGESLHIRCREEDDGERPESWFQTIERIVVLSAVHGAPSTMATETDTETDTDLEVFGWQYTLVRKPAYTTAVTGNLSWMGNPGPNHLNQLDAYHQSAPLHYALQQEPCRADVIDALLRAGADPNLADGEGRSAMYYVQRNRFANEPTIEAILKEAGGRPSQLADTELRGELFAGVDEAAKNSEQRREREQTLRDRKAAEAAAKTRSAQSQMSENMAAMIERGETIDAIDDKAQQLNDEAKQYRSLATQLKNQMKSKKWYQL</sequence>
<evidence type="ECO:0000256" key="3">
    <source>
        <dbReference type="SAM" id="Coils"/>
    </source>
</evidence>
<dbReference type="InterPro" id="IPR042855">
    <property type="entry name" value="V_SNARE_CC"/>
</dbReference>
<feature type="domain" description="V-SNARE coiled-coil homology" evidence="5">
    <location>
        <begin position="550"/>
        <end position="610"/>
    </location>
</feature>
<dbReference type="EMBL" id="HBIX01025943">
    <property type="protein sequence ID" value="CAE0725022.1"/>
    <property type="molecule type" value="Transcribed_RNA"/>
</dbReference>
<dbReference type="SUPFAM" id="SSF58038">
    <property type="entry name" value="SNARE fusion complex"/>
    <property type="match status" value="1"/>
</dbReference>
<dbReference type="CDD" id="cd15843">
    <property type="entry name" value="R-SNARE"/>
    <property type="match status" value="1"/>
</dbReference>
<reference evidence="6" key="1">
    <citation type="submission" date="2021-01" db="EMBL/GenBank/DDBJ databases">
        <authorList>
            <person name="Corre E."/>
            <person name="Pelletier E."/>
            <person name="Niang G."/>
            <person name="Scheremetjew M."/>
            <person name="Finn R."/>
            <person name="Kale V."/>
            <person name="Holt S."/>
            <person name="Cochrane G."/>
            <person name="Meng A."/>
            <person name="Brown T."/>
            <person name="Cohen L."/>
        </authorList>
    </citation>
    <scope>NUCLEOTIDE SEQUENCE</scope>
    <source>
        <strain evidence="6">10249 10 AB</strain>
    </source>
</reference>
<organism evidence="6">
    <name type="scientific">Pseudo-nitzschia australis</name>
    <dbReference type="NCBI Taxonomy" id="44445"/>
    <lineage>
        <taxon>Eukaryota</taxon>
        <taxon>Sar</taxon>
        <taxon>Stramenopiles</taxon>
        <taxon>Ochrophyta</taxon>
        <taxon>Bacillariophyta</taxon>
        <taxon>Bacillariophyceae</taxon>
        <taxon>Bacillariophycidae</taxon>
        <taxon>Bacillariales</taxon>
        <taxon>Bacillariaceae</taxon>
        <taxon>Pseudo-nitzschia</taxon>
    </lineage>
</organism>
<evidence type="ECO:0000313" key="6">
    <source>
        <dbReference type="EMBL" id="CAE0725022.1"/>
    </source>
</evidence>
<gene>
    <name evidence="6" type="ORF">PAUS00366_LOCUS17779</name>
</gene>
<feature type="repeat" description="ANK" evidence="1">
    <location>
        <begin position="448"/>
        <end position="482"/>
    </location>
</feature>
<keyword evidence="1" id="KW-0040">ANK repeat</keyword>
<evidence type="ECO:0000256" key="2">
    <source>
        <dbReference type="PROSITE-ProRule" id="PRU00290"/>
    </source>
</evidence>
<feature type="compositionally biased region" description="Basic and acidic residues" evidence="4">
    <location>
        <begin position="119"/>
        <end position="137"/>
    </location>
</feature>
<evidence type="ECO:0000259" key="5">
    <source>
        <dbReference type="PROSITE" id="PS50892"/>
    </source>
</evidence>
<protein>
    <recommendedName>
        <fullName evidence="5">V-SNARE coiled-coil homology domain-containing protein</fullName>
    </recommendedName>
</protein>
<feature type="compositionally biased region" description="Acidic residues" evidence="4">
    <location>
        <begin position="138"/>
        <end position="162"/>
    </location>
</feature>
<proteinExistence type="predicted"/>
<feature type="compositionally biased region" description="Basic and acidic residues" evidence="4">
    <location>
        <begin position="190"/>
        <end position="204"/>
    </location>
</feature>
<evidence type="ECO:0000256" key="4">
    <source>
        <dbReference type="SAM" id="MobiDB-lite"/>
    </source>
</evidence>
<dbReference type="Gene3D" id="1.25.40.20">
    <property type="entry name" value="Ankyrin repeat-containing domain"/>
    <property type="match status" value="1"/>
</dbReference>
<dbReference type="SUPFAM" id="SSF48403">
    <property type="entry name" value="Ankyrin repeat"/>
    <property type="match status" value="1"/>
</dbReference>
<dbReference type="InterPro" id="IPR036770">
    <property type="entry name" value="Ankyrin_rpt-contain_sf"/>
</dbReference>
<feature type="compositionally biased region" description="Basic residues" evidence="4">
    <location>
        <begin position="94"/>
        <end position="114"/>
    </location>
</feature>
<accession>A0A7S4AS10</accession>
<dbReference type="PROSITE" id="PS50088">
    <property type="entry name" value="ANK_REPEAT"/>
    <property type="match status" value="1"/>
</dbReference>
<dbReference type="Gene3D" id="1.20.5.110">
    <property type="match status" value="1"/>
</dbReference>
<dbReference type="PROSITE" id="PS50892">
    <property type="entry name" value="V_SNARE"/>
    <property type="match status" value="1"/>
</dbReference>
<dbReference type="PROSITE" id="PS50297">
    <property type="entry name" value="ANK_REP_REGION"/>
    <property type="match status" value="1"/>
</dbReference>
<feature type="region of interest" description="Disordered" evidence="4">
    <location>
        <begin position="180"/>
        <end position="219"/>
    </location>
</feature>
<feature type="compositionally biased region" description="Polar residues" evidence="4">
    <location>
        <begin position="209"/>
        <end position="218"/>
    </location>
</feature>
<evidence type="ECO:0000256" key="1">
    <source>
        <dbReference type="PROSITE-ProRule" id="PRU00023"/>
    </source>
</evidence>
<keyword evidence="2 3" id="KW-0175">Coiled coil</keyword>
<dbReference type="Pfam" id="PF00957">
    <property type="entry name" value="Synaptobrevin"/>
    <property type="match status" value="1"/>
</dbReference>
<dbReference type="AlphaFoldDB" id="A0A7S4AS10"/>